<gene>
    <name evidence="2" type="ORF">PENNAL_c0005G00730</name>
</gene>
<accession>A0A1V6Z1T0</accession>
<feature type="compositionally biased region" description="Polar residues" evidence="1">
    <location>
        <begin position="18"/>
        <end position="29"/>
    </location>
</feature>
<dbReference type="EMBL" id="MOOB01000005">
    <property type="protein sequence ID" value="OQE93656.1"/>
    <property type="molecule type" value="Genomic_DNA"/>
</dbReference>
<keyword evidence="3" id="KW-1185">Reference proteome</keyword>
<proteinExistence type="predicted"/>
<organism evidence="2 3">
    <name type="scientific">Penicillium nalgiovense</name>
    <dbReference type="NCBI Taxonomy" id="60175"/>
    <lineage>
        <taxon>Eukaryota</taxon>
        <taxon>Fungi</taxon>
        <taxon>Dikarya</taxon>
        <taxon>Ascomycota</taxon>
        <taxon>Pezizomycotina</taxon>
        <taxon>Eurotiomycetes</taxon>
        <taxon>Eurotiomycetidae</taxon>
        <taxon>Eurotiales</taxon>
        <taxon>Aspergillaceae</taxon>
        <taxon>Penicillium</taxon>
    </lineage>
</organism>
<sequence length="61" mass="6491">MEGSSKLPEMADGHGEAPSSTQASSTENTPAARDEVSQPNHDTKRNTLAVEPFLPVSKILK</sequence>
<dbReference type="Proteomes" id="UP000191691">
    <property type="component" value="Unassembled WGS sequence"/>
</dbReference>
<dbReference type="AlphaFoldDB" id="A0A1V6Z1T0"/>
<protein>
    <submittedName>
        <fullName evidence="2">Uncharacterized protein</fullName>
    </submittedName>
</protein>
<comment type="caution">
    <text evidence="2">The sequence shown here is derived from an EMBL/GenBank/DDBJ whole genome shotgun (WGS) entry which is preliminary data.</text>
</comment>
<feature type="compositionally biased region" description="Basic and acidic residues" evidence="1">
    <location>
        <begin position="32"/>
        <end position="45"/>
    </location>
</feature>
<reference evidence="3" key="1">
    <citation type="journal article" date="2017" name="Nat. Microbiol.">
        <title>Global analysis of biosynthetic gene clusters reveals vast potential of secondary metabolite production in Penicillium species.</title>
        <authorList>
            <person name="Nielsen J.C."/>
            <person name="Grijseels S."/>
            <person name="Prigent S."/>
            <person name="Ji B."/>
            <person name="Dainat J."/>
            <person name="Nielsen K.F."/>
            <person name="Frisvad J.C."/>
            <person name="Workman M."/>
            <person name="Nielsen J."/>
        </authorList>
    </citation>
    <scope>NUCLEOTIDE SEQUENCE [LARGE SCALE GENOMIC DNA]</scope>
    <source>
        <strain evidence="3">IBT 13039</strain>
    </source>
</reference>
<evidence type="ECO:0000256" key="1">
    <source>
        <dbReference type="SAM" id="MobiDB-lite"/>
    </source>
</evidence>
<name>A0A1V6Z1T0_PENNA</name>
<feature type="region of interest" description="Disordered" evidence="1">
    <location>
        <begin position="1"/>
        <end position="61"/>
    </location>
</feature>
<evidence type="ECO:0000313" key="2">
    <source>
        <dbReference type="EMBL" id="OQE93656.1"/>
    </source>
</evidence>
<evidence type="ECO:0000313" key="3">
    <source>
        <dbReference type="Proteomes" id="UP000191691"/>
    </source>
</evidence>